<evidence type="ECO:0000313" key="3">
    <source>
        <dbReference type="Proteomes" id="UP000188388"/>
    </source>
</evidence>
<dbReference type="EMBL" id="FTPD01000023">
    <property type="protein sequence ID" value="SIT56606.1"/>
    <property type="molecule type" value="Genomic_DNA"/>
</dbReference>
<protein>
    <submittedName>
        <fullName evidence="2">Uncharacterized protein</fullName>
    </submittedName>
</protein>
<accession>A0A1R3V9K5</accession>
<dbReference type="STRING" id="1631249.BQ8794_30055"/>
<dbReference type="Proteomes" id="UP000188388">
    <property type="component" value="Unassembled WGS sequence"/>
</dbReference>
<reference evidence="3" key="1">
    <citation type="submission" date="2017-01" db="EMBL/GenBank/DDBJ databases">
        <authorList>
            <person name="Brunel B."/>
        </authorList>
    </citation>
    <scope>NUCLEOTIDE SEQUENCE [LARGE SCALE GENOMIC DNA]</scope>
</reference>
<feature type="region of interest" description="Disordered" evidence="1">
    <location>
        <begin position="49"/>
        <end position="77"/>
    </location>
</feature>
<dbReference type="RefSeq" id="WP_077379850.1">
    <property type="nucleotide sequence ID" value="NZ_FTPD01000023.1"/>
</dbReference>
<organism evidence="2 3">
    <name type="scientific">Mesorhizobium prunaredense</name>
    <dbReference type="NCBI Taxonomy" id="1631249"/>
    <lineage>
        <taxon>Bacteria</taxon>
        <taxon>Pseudomonadati</taxon>
        <taxon>Pseudomonadota</taxon>
        <taxon>Alphaproteobacteria</taxon>
        <taxon>Hyphomicrobiales</taxon>
        <taxon>Phyllobacteriaceae</taxon>
        <taxon>Mesorhizobium</taxon>
    </lineage>
</organism>
<sequence length="77" mass="8424">MEKKGSGWGPNMARMDVISKTGPFIPQGNRFMLALSLIDLPSSVGGWRRPTRHPISPLAEEMSGRTEGVGRIANARF</sequence>
<gene>
    <name evidence="2" type="ORF">BQ8794_30055</name>
</gene>
<name>A0A1R3V9K5_9HYPH</name>
<keyword evidence="3" id="KW-1185">Reference proteome</keyword>
<evidence type="ECO:0000256" key="1">
    <source>
        <dbReference type="SAM" id="MobiDB-lite"/>
    </source>
</evidence>
<proteinExistence type="predicted"/>
<evidence type="ECO:0000313" key="2">
    <source>
        <dbReference type="EMBL" id="SIT56606.1"/>
    </source>
</evidence>
<dbReference type="AlphaFoldDB" id="A0A1R3V9K5"/>